<feature type="domain" description="AP2/ERF" evidence="10">
    <location>
        <begin position="45"/>
        <end position="104"/>
    </location>
</feature>
<comment type="similarity">
    <text evidence="8">Belongs to the AP2/ERF transcription factor family. ERF subfamily.</text>
</comment>
<dbReference type="SUPFAM" id="SSF54171">
    <property type="entry name" value="DNA-binding domain"/>
    <property type="match status" value="1"/>
</dbReference>
<feature type="region of interest" description="Disordered" evidence="9">
    <location>
        <begin position="1"/>
        <end position="43"/>
    </location>
</feature>
<protein>
    <recommendedName>
        <fullName evidence="10">AP2/ERF domain-containing protein</fullName>
    </recommendedName>
</protein>
<gene>
    <name evidence="11" type="ORF">BDA96_03G474700</name>
</gene>
<feature type="compositionally biased region" description="Basic residues" evidence="9">
    <location>
        <begin position="21"/>
        <end position="40"/>
    </location>
</feature>
<dbReference type="EMBL" id="CM027682">
    <property type="protein sequence ID" value="KAG0541187.1"/>
    <property type="molecule type" value="Genomic_DNA"/>
</dbReference>
<dbReference type="PANTHER" id="PTHR31839">
    <property type="entry name" value="DEHYDRATION-RESPONSIVE ELEMENT-BINDING PROTEIN 1D"/>
    <property type="match status" value="1"/>
</dbReference>
<dbReference type="PROSITE" id="PS51032">
    <property type="entry name" value="AP2_ERF"/>
    <property type="match status" value="1"/>
</dbReference>
<keyword evidence="5" id="KW-0010">Activator</keyword>
<accession>A0A921RJA7</accession>
<keyword evidence="3" id="KW-0346">Stress response</keyword>
<proteinExistence type="inferred from homology"/>
<organism evidence="11 12">
    <name type="scientific">Sorghum bicolor</name>
    <name type="common">Sorghum</name>
    <name type="synonym">Sorghum vulgare</name>
    <dbReference type="NCBI Taxonomy" id="4558"/>
    <lineage>
        <taxon>Eukaryota</taxon>
        <taxon>Viridiplantae</taxon>
        <taxon>Streptophyta</taxon>
        <taxon>Embryophyta</taxon>
        <taxon>Tracheophyta</taxon>
        <taxon>Spermatophyta</taxon>
        <taxon>Magnoliopsida</taxon>
        <taxon>Liliopsida</taxon>
        <taxon>Poales</taxon>
        <taxon>Poaceae</taxon>
        <taxon>PACMAD clade</taxon>
        <taxon>Panicoideae</taxon>
        <taxon>Andropogonodae</taxon>
        <taxon>Andropogoneae</taxon>
        <taxon>Sorghinae</taxon>
        <taxon>Sorghum</taxon>
    </lineage>
</organism>
<evidence type="ECO:0000256" key="6">
    <source>
        <dbReference type="ARBA" id="ARBA00023163"/>
    </source>
</evidence>
<keyword evidence="4" id="KW-0238">DNA-binding</keyword>
<name>A0A921RJA7_SORBI</name>
<dbReference type="Proteomes" id="UP000807115">
    <property type="component" value="Chromosome 3"/>
</dbReference>
<dbReference type="InterPro" id="IPR045277">
    <property type="entry name" value="DRE1A-I"/>
</dbReference>
<dbReference type="PANTHER" id="PTHR31839:SF42">
    <property type="entry name" value="DEHYDRATION-RESPONSIVE ELEMENT-BINDING PROTEIN 1F"/>
    <property type="match status" value="1"/>
</dbReference>
<comment type="subcellular location">
    <subcellularLocation>
        <location evidence="1">Nucleus</location>
    </subcellularLocation>
</comment>
<evidence type="ECO:0000256" key="1">
    <source>
        <dbReference type="ARBA" id="ARBA00004123"/>
    </source>
</evidence>
<sequence length="248" mass="26354">MDADDSSSASSSSPPVSPADHHHHHSLPPKRRAGRKKFRETRHPVYRGVRARGGGTRWVCEVREPQAQARIWLGTYPTPEMAARAHDVAAIALRGATAADLNFPDSAHALPRARTAAPEDIRCAAAQAAELYRPSSSSSSSSASSGLLLQHARRTITPPPPEASSACCWTTSTGTRGAASVGGGDSSTAASCYGFLDEDAIFDMPGLIDDMARGMLLTPPAMGRGLHWGALLDDDHHSHVDCTLWMVD</sequence>
<dbReference type="GO" id="GO:0003700">
    <property type="term" value="F:DNA-binding transcription factor activity"/>
    <property type="evidence" value="ECO:0007669"/>
    <property type="project" value="InterPro"/>
</dbReference>
<evidence type="ECO:0000256" key="8">
    <source>
        <dbReference type="ARBA" id="ARBA00024343"/>
    </source>
</evidence>
<reference evidence="11" key="2">
    <citation type="submission" date="2020-10" db="EMBL/GenBank/DDBJ databases">
        <authorList>
            <person name="Cooper E.A."/>
            <person name="Brenton Z.W."/>
            <person name="Flinn B.S."/>
            <person name="Jenkins J."/>
            <person name="Shu S."/>
            <person name="Flowers D."/>
            <person name="Luo F."/>
            <person name="Wang Y."/>
            <person name="Xia P."/>
            <person name="Barry K."/>
            <person name="Daum C."/>
            <person name="Lipzen A."/>
            <person name="Yoshinaga Y."/>
            <person name="Schmutz J."/>
            <person name="Saski C."/>
            <person name="Vermerris W."/>
            <person name="Kresovich S."/>
        </authorList>
    </citation>
    <scope>NUCLEOTIDE SEQUENCE</scope>
</reference>
<comment type="caution">
    <text evidence="11">The sequence shown here is derived from an EMBL/GenBank/DDBJ whole genome shotgun (WGS) entry which is preliminary data.</text>
</comment>
<keyword evidence="6" id="KW-0804">Transcription</keyword>
<dbReference type="CDD" id="cd00018">
    <property type="entry name" value="AP2"/>
    <property type="match status" value="1"/>
</dbReference>
<dbReference type="GO" id="GO:0003677">
    <property type="term" value="F:DNA binding"/>
    <property type="evidence" value="ECO:0007669"/>
    <property type="project" value="UniProtKB-KW"/>
</dbReference>
<evidence type="ECO:0000313" key="12">
    <source>
        <dbReference type="Proteomes" id="UP000807115"/>
    </source>
</evidence>
<reference evidence="11" key="1">
    <citation type="journal article" date="2019" name="BMC Genomics">
        <title>A new reference genome for Sorghum bicolor reveals high levels of sequence similarity between sweet and grain genotypes: implications for the genetics of sugar metabolism.</title>
        <authorList>
            <person name="Cooper E.A."/>
            <person name="Brenton Z.W."/>
            <person name="Flinn B.S."/>
            <person name="Jenkins J."/>
            <person name="Shu S."/>
            <person name="Flowers D."/>
            <person name="Luo F."/>
            <person name="Wang Y."/>
            <person name="Xia P."/>
            <person name="Barry K."/>
            <person name="Daum C."/>
            <person name="Lipzen A."/>
            <person name="Yoshinaga Y."/>
            <person name="Schmutz J."/>
            <person name="Saski C."/>
            <person name="Vermerris W."/>
            <person name="Kresovich S."/>
        </authorList>
    </citation>
    <scope>NUCLEOTIDE SEQUENCE</scope>
</reference>
<dbReference type="SMART" id="SM00380">
    <property type="entry name" value="AP2"/>
    <property type="match status" value="1"/>
</dbReference>
<evidence type="ECO:0000313" key="11">
    <source>
        <dbReference type="EMBL" id="KAG0541187.1"/>
    </source>
</evidence>
<dbReference type="GO" id="GO:0005634">
    <property type="term" value="C:nucleus"/>
    <property type="evidence" value="ECO:0007669"/>
    <property type="project" value="UniProtKB-SubCell"/>
</dbReference>
<keyword evidence="7" id="KW-0539">Nucleus</keyword>
<dbReference type="InterPro" id="IPR016177">
    <property type="entry name" value="DNA-bd_dom_sf"/>
</dbReference>
<evidence type="ECO:0000256" key="3">
    <source>
        <dbReference type="ARBA" id="ARBA00023016"/>
    </source>
</evidence>
<dbReference type="Pfam" id="PF00847">
    <property type="entry name" value="AP2"/>
    <property type="match status" value="1"/>
</dbReference>
<evidence type="ECO:0000259" key="10">
    <source>
        <dbReference type="PROSITE" id="PS51032"/>
    </source>
</evidence>
<dbReference type="PRINTS" id="PR00367">
    <property type="entry name" value="ETHRSPELEMNT"/>
</dbReference>
<evidence type="ECO:0000256" key="2">
    <source>
        <dbReference type="ARBA" id="ARBA00023015"/>
    </source>
</evidence>
<dbReference type="AlphaFoldDB" id="A0A921RJA7"/>
<evidence type="ECO:0000256" key="9">
    <source>
        <dbReference type="SAM" id="MobiDB-lite"/>
    </source>
</evidence>
<keyword evidence="2" id="KW-0805">Transcription regulation</keyword>
<feature type="compositionally biased region" description="Low complexity" evidence="9">
    <location>
        <begin position="1"/>
        <end position="14"/>
    </location>
</feature>
<dbReference type="Gene3D" id="3.30.730.10">
    <property type="entry name" value="AP2/ERF domain"/>
    <property type="match status" value="1"/>
</dbReference>
<evidence type="ECO:0000256" key="4">
    <source>
        <dbReference type="ARBA" id="ARBA00023125"/>
    </source>
</evidence>
<dbReference type="InterPro" id="IPR036955">
    <property type="entry name" value="AP2/ERF_dom_sf"/>
</dbReference>
<dbReference type="InterPro" id="IPR001471">
    <property type="entry name" value="AP2/ERF_dom"/>
</dbReference>
<evidence type="ECO:0000256" key="7">
    <source>
        <dbReference type="ARBA" id="ARBA00023242"/>
    </source>
</evidence>
<evidence type="ECO:0000256" key="5">
    <source>
        <dbReference type="ARBA" id="ARBA00023159"/>
    </source>
</evidence>